<dbReference type="PROSITE" id="PS00028">
    <property type="entry name" value="ZINC_FINGER_C2H2_1"/>
    <property type="match status" value="1"/>
</dbReference>
<keyword evidence="1" id="KW-0862">Zinc</keyword>
<organism evidence="3 4">
    <name type="scientific">Achaetomium macrosporum</name>
    <dbReference type="NCBI Taxonomy" id="79813"/>
    <lineage>
        <taxon>Eukaryota</taxon>
        <taxon>Fungi</taxon>
        <taxon>Dikarya</taxon>
        <taxon>Ascomycota</taxon>
        <taxon>Pezizomycotina</taxon>
        <taxon>Sordariomycetes</taxon>
        <taxon>Sordariomycetidae</taxon>
        <taxon>Sordariales</taxon>
        <taxon>Chaetomiaceae</taxon>
        <taxon>Achaetomium</taxon>
    </lineage>
</organism>
<reference evidence="3" key="1">
    <citation type="journal article" date="2023" name="Mol. Phylogenet. Evol.">
        <title>Genome-scale phylogeny and comparative genomics of the fungal order Sordariales.</title>
        <authorList>
            <person name="Hensen N."/>
            <person name="Bonometti L."/>
            <person name="Westerberg I."/>
            <person name="Brannstrom I.O."/>
            <person name="Guillou S."/>
            <person name="Cros-Aarteil S."/>
            <person name="Calhoun S."/>
            <person name="Haridas S."/>
            <person name="Kuo A."/>
            <person name="Mondo S."/>
            <person name="Pangilinan J."/>
            <person name="Riley R."/>
            <person name="LaButti K."/>
            <person name="Andreopoulos B."/>
            <person name="Lipzen A."/>
            <person name="Chen C."/>
            <person name="Yan M."/>
            <person name="Daum C."/>
            <person name="Ng V."/>
            <person name="Clum A."/>
            <person name="Steindorff A."/>
            <person name="Ohm R.A."/>
            <person name="Martin F."/>
            <person name="Silar P."/>
            <person name="Natvig D.O."/>
            <person name="Lalanne C."/>
            <person name="Gautier V."/>
            <person name="Ament-Velasquez S.L."/>
            <person name="Kruys A."/>
            <person name="Hutchinson M.I."/>
            <person name="Powell A.J."/>
            <person name="Barry K."/>
            <person name="Miller A.N."/>
            <person name="Grigoriev I.V."/>
            <person name="Debuchy R."/>
            <person name="Gladieux P."/>
            <person name="Hiltunen Thoren M."/>
            <person name="Johannesson H."/>
        </authorList>
    </citation>
    <scope>NUCLEOTIDE SEQUENCE</scope>
    <source>
        <strain evidence="3">CBS 532.94</strain>
    </source>
</reference>
<name>A0AAN7H770_9PEZI</name>
<evidence type="ECO:0000313" key="3">
    <source>
        <dbReference type="EMBL" id="KAK4233807.1"/>
    </source>
</evidence>
<dbReference type="InterPro" id="IPR013087">
    <property type="entry name" value="Znf_C2H2_type"/>
</dbReference>
<keyword evidence="4" id="KW-1185">Reference proteome</keyword>
<keyword evidence="1" id="KW-0863">Zinc-finger</keyword>
<dbReference type="EMBL" id="MU860472">
    <property type="protein sequence ID" value="KAK4233807.1"/>
    <property type="molecule type" value="Genomic_DNA"/>
</dbReference>
<proteinExistence type="predicted"/>
<dbReference type="GO" id="GO:0008270">
    <property type="term" value="F:zinc ion binding"/>
    <property type="evidence" value="ECO:0007669"/>
    <property type="project" value="UniProtKB-KW"/>
</dbReference>
<dbReference type="PROSITE" id="PS50157">
    <property type="entry name" value="ZINC_FINGER_C2H2_2"/>
    <property type="match status" value="1"/>
</dbReference>
<evidence type="ECO:0000259" key="2">
    <source>
        <dbReference type="PROSITE" id="PS50157"/>
    </source>
</evidence>
<accession>A0AAN7H770</accession>
<evidence type="ECO:0000313" key="4">
    <source>
        <dbReference type="Proteomes" id="UP001303760"/>
    </source>
</evidence>
<keyword evidence="1" id="KW-0479">Metal-binding</keyword>
<feature type="domain" description="C2H2-type" evidence="2">
    <location>
        <begin position="154"/>
        <end position="182"/>
    </location>
</feature>
<evidence type="ECO:0000256" key="1">
    <source>
        <dbReference type="PROSITE-ProRule" id="PRU00042"/>
    </source>
</evidence>
<gene>
    <name evidence="3" type="ORF">C8A03DRAFT_38455</name>
</gene>
<reference evidence="3" key="2">
    <citation type="submission" date="2023-05" db="EMBL/GenBank/DDBJ databases">
        <authorList>
            <consortium name="Lawrence Berkeley National Laboratory"/>
            <person name="Steindorff A."/>
            <person name="Hensen N."/>
            <person name="Bonometti L."/>
            <person name="Westerberg I."/>
            <person name="Brannstrom I.O."/>
            <person name="Guillou S."/>
            <person name="Cros-Aarteil S."/>
            <person name="Calhoun S."/>
            <person name="Haridas S."/>
            <person name="Kuo A."/>
            <person name="Mondo S."/>
            <person name="Pangilinan J."/>
            <person name="Riley R."/>
            <person name="Labutti K."/>
            <person name="Andreopoulos B."/>
            <person name="Lipzen A."/>
            <person name="Chen C."/>
            <person name="Yanf M."/>
            <person name="Daum C."/>
            <person name="Ng V."/>
            <person name="Clum A."/>
            <person name="Ohm R."/>
            <person name="Martin F."/>
            <person name="Silar P."/>
            <person name="Natvig D."/>
            <person name="Lalanne C."/>
            <person name="Gautier V."/>
            <person name="Ament-Velasquez S.L."/>
            <person name="Kruys A."/>
            <person name="Hutchinson M.I."/>
            <person name="Powell A.J."/>
            <person name="Barry K."/>
            <person name="Miller A.N."/>
            <person name="Grigoriev I.V."/>
            <person name="Debuchy R."/>
            <person name="Gladieux P."/>
            <person name="Thoren M.H."/>
            <person name="Johannesson H."/>
        </authorList>
    </citation>
    <scope>NUCLEOTIDE SEQUENCE</scope>
    <source>
        <strain evidence="3">CBS 532.94</strain>
    </source>
</reference>
<dbReference type="Proteomes" id="UP001303760">
    <property type="component" value="Unassembled WGS sequence"/>
</dbReference>
<dbReference type="AlphaFoldDB" id="A0AAN7H770"/>
<comment type="caution">
    <text evidence="3">The sequence shown here is derived from an EMBL/GenBank/DDBJ whole genome shotgun (WGS) entry which is preliminary data.</text>
</comment>
<protein>
    <recommendedName>
        <fullName evidence="2">C2H2-type domain-containing protein</fullName>
    </recommendedName>
</protein>
<sequence length="189" mass="21394">MGLTVILRGFKVPIAVLDRFFASNGVEETNGNPSPPILSPRRMRHSARPPARLFIPQRQGHARSTYGYVAYAYTMVYSQRMIDLARELPDQAPPGFAELRREILGFAEEGEEALLQVAGIQGAEGEDGASLLFIVVTDEREFPLERTFMRQSDLRCDHCAAVFDYWFDLLYHRRDTHGVELSHSLPVDL</sequence>